<evidence type="ECO:0000313" key="2">
    <source>
        <dbReference type="Proteomes" id="UP001164733"/>
    </source>
</evidence>
<dbReference type="Proteomes" id="UP001164733">
    <property type="component" value="Chromosome"/>
</dbReference>
<name>A0AA47I931_9CLOT</name>
<reference evidence="1" key="1">
    <citation type="submission" date="2021-11" db="EMBL/GenBank/DDBJ databases">
        <title>Clostridia strains as spoilage organisms.</title>
        <authorList>
            <person name="Wambui J."/>
            <person name="Stevens M.J.A."/>
            <person name="Stephan R."/>
        </authorList>
    </citation>
    <scope>NUCLEOTIDE SEQUENCE</scope>
    <source>
        <strain evidence="1">CF009</strain>
    </source>
</reference>
<evidence type="ECO:0000313" key="1">
    <source>
        <dbReference type="EMBL" id="WAG62485.1"/>
    </source>
</evidence>
<gene>
    <name evidence="1" type="ORF">LL038_09710</name>
</gene>
<organism evidence="1 2">
    <name type="scientific">Clostridium estertheticum</name>
    <dbReference type="NCBI Taxonomy" id="238834"/>
    <lineage>
        <taxon>Bacteria</taxon>
        <taxon>Bacillati</taxon>
        <taxon>Bacillota</taxon>
        <taxon>Clostridia</taxon>
        <taxon>Eubacteriales</taxon>
        <taxon>Clostridiaceae</taxon>
        <taxon>Clostridium</taxon>
    </lineage>
</organism>
<protein>
    <submittedName>
        <fullName evidence="1">(Fe-S)-binding protein</fullName>
    </submittedName>
</protein>
<proteinExistence type="predicted"/>
<sequence length="217" mass="25073">MNKKVYNPGCALNLYKPKMAKQVLDFLNENESIEIHNICCRHNPQLPIGTQIINTCAGCDRRFSSLYEGITTISLWEILAQSDKFTFPDYSGMKMTIHDACPVRSKPQVHKAIRILLQRMNIEIVEAEHHGIHSICCGDDLYPALPIKEVYKKMNQRAQSMPCDDVCVYCVSCIKSMYIGGKNPRYILDLLFKEDTEPQVYDTVEWHKQLQEYIDKH</sequence>
<accession>A0AA47I931</accession>
<dbReference type="EMBL" id="CP086239">
    <property type="protein sequence ID" value="WAG62485.1"/>
    <property type="molecule type" value="Genomic_DNA"/>
</dbReference>
<dbReference type="RefSeq" id="WP_216126211.1">
    <property type="nucleotide sequence ID" value="NZ_CP086239.1"/>
</dbReference>
<dbReference type="AlphaFoldDB" id="A0AA47I931"/>